<organism evidence="8">
    <name type="scientific">Rodentolepis nana</name>
    <name type="common">Dwarf tapeworm</name>
    <name type="synonym">Hymenolepis nana</name>
    <dbReference type="NCBI Taxonomy" id="102285"/>
    <lineage>
        <taxon>Eukaryota</taxon>
        <taxon>Metazoa</taxon>
        <taxon>Spiralia</taxon>
        <taxon>Lophotrochozoa</taxon>
        <taxon>Platyhelminthes</taxon>
        <taxon>Cestoda</taxon>
        <taxon>Eucestoda</taxon>
        <taxon>Cyclophyllidea</taxon>
        <taxon>Hymenolepididae</taxon>
        <taxon>Rodentolepis</taxon>
    </lineage>
</organism>
<dbReference type="EC" id="2.3.2.27" evidence="2"/>
<dbReference type="Pfam" id="PF18995">
    <property type="entry name" value="PRT6_C"/>
    <property type="match status" value="1"/>
</dbReference>
<dbReference type="InterPro" id="IPR014719">
    <property type="entry name" value="Ribosomal_bL12_C/ClpS-like"/>
</dbReference>
<dbReference type="Gene3D" id="3.30.1390.10">
    <property type="match status" value="1"/>
</dbReference>
<dbReference type="STRING" id="102285.A0A158QIH7"/>
<evidence type="ECO:0000313" key="7">
    <source>
        <dbReference type="Proteomes" id="UP000278807"/>
    </source>
</evidence>
<dbReference type="OrthoDB" id="6278451at2759"/>
<dbReference type="PANTHER" id="PTHR21497:SF24">
    <property type="entry name" value="E3 UBIQUITIN-PROTEIN LIGASE UBR1"/>
    <property type="match status" value="1"/>
</dbReference>
<keyword evidence="2" id="KW-0808">Transferase</keyword>
<reference evidence="6 7" key="2">
    <citation type="submission" date="2018-11" db="EMBL/GenBank/DDBJ databases">
        <authorList>
            <consortium name="Pathogen Informatics"/>
        </authorList>
    </citation>
    <scope>NUCLEOTIDE SEQUENCE [LARGE SCALE GENOMIC DNA]</scope>
</reference>
<feature type="domain" description="E3 ubiquitin-protein ligase UBR-like C-terminal" evidence="5">
    <location>
        <begin position="2124"/>
        <end position="2503"/>
    </location>
</feature>
<keyword evidence="2" id="KW-0479">Metal-binding</keyword>
<keyword evidence="2" id="KW-0862">Zinc</keyword>
<evidence type="ECO:0000313" key="6">
    <source>
        <dbReference type="EMBL" id="VDO05848.1"/>
    </source>
</evidence>
<comment type="function">
    <text evidence="2">Ubiquitin ligase protein which is a component of the N-end rule pathway. Recognizes and binds to proteins bearing specific N-terminal residues that are destabilizing according to the N-end rule, leading to their ubiquitination and subsequent degradation.</text>
</comment>
<evidence type="ECO:0000313" key="8">
    <source>
        <dbReference type="WBParaSite" id="HNAJ_0000939001-mRNA-1"/>
    </source>
</evidence>
<reference evidence="8" key="1">
    <citation type="submission" date="2016-04" db="UniProtKB">
        <authorList>
            <consortium name="WormBaseParasite"/>
        </authorList>
    </citation>
    <scope>IDENTIFICATION</scope>
</reference>
<feature type="region of interest" description="Disordered" evidence="3">
    <location>
        <begin position="1646"/>
        <end position="1671"/>
    </location>
</feature>
<dbReference type="GO" id="GO:0005737">
    <property type="term" value="C:cytoplasm"/>
    <property type="evidence" value="ECO:0007669"/>
    <property type="project" value="TreeGrafter"/>
</dbReference>
<dbReference type="InterPro" id="IPR003769">
    <property type="entry name" value="ClpS_core"/>
</dbReference>
<dbReference type="GO" id="GO:0016567">
    <property type="term" value="P:protein ubiquitination"/>
    <property type="evidence" value="ECO:0007669"/>
    <property type="project" value="UniProtKB-UniRule"/>
</dbReference>
<dbReference type="GO" id="GO:0061630">
    <property type="term" value="F:ubiquitin protein ligase activity"/>
    <property type="evidence" value="ECO:0007669"/>
    <property type="project" value="UniProtKB-UniRule"/>
</dbReference>
<dbReference type="Pfam" id="PF02617">
    <property type="entry name" value="ClpS"/>
    <property type="match status" value="1"/>
</dbReference>
<keyword evidence="7" id="KW-1185">Reference proteome</keyword>
<dbReference type="GO" id="GO:0071596">
    <property type="term" value="P:ubiquitin-dependent protein catabolic process via the N-end rule pathway"/>
    <property type="evidence" value="ECO:0007669"/>
    <property type="project" value="UniProtKB-UniRule"/>
</dbReference>
<dbReference type="InterPro" id="IPR044046">
    <property type="entry name" value="E3_ligase_UBR-like_C"/>
</dbReference>
<evidence type="ECO:0000256" key="2">
    <source>
        <dbReference type="RuleBase" id="RU366018"/>
    </source>
</evidence>
<evidence type="ECO:0000256" key="3">
    <source>
        <dbReference type="SAM" id="MobiDB-lite"/>
    </source>
</evidence>
<feature type="region of interest" description="Disordered" evidence="3">
    <location>
        <begin position="1452"/>
        <end position="1474"/>
    </location>
</feature>
<feature type="domain" description="Adaptor protein ClpS core" evidence="4">
    <location>
        <begin position="198"/>
        <end position="263"/>
    </location>
</feature>
<keyword evidence="2" id="KW-0833">Ubl conjugation pathway</keyword>
<dbReference type="UniPathway" id="UPA00143"/>
<name>A0A158QIH7_RODNA</name>
<dbReference type="WBParaSite" id="HNAJ_0000939001-mRNA-1">
    <property type="protein sequence ID" value="HNAJ_0000939001-mRNA-1"/>
    <property type="gene ID" value="HNAJ_0000939001"/>
</dbReference>
<sequence length="2516" mass="282705">MRQSSGGYCDCGDPEAWKTGAWCNLHRGNGEEDGNVEDEVFFARSIEEEEKLEIEEVNSQLSKLPQDLIRRLTYLLKPLIESASIVLFQLLQATRPMEVTPLSTDPNQTIDADEEFDKPFEEDEWPPALSHLTNANADLDASTLGLTAFPRTCPKLHDQLNITRRCLDQMARAHRLHPVLFPLTALTACRNAAAQTCKDYVVALYNNEFHNYEDVIRIVRRVDGCTSKQATLYAVIVNREGRTPILTNLTLDNAASKASRVALQFHNAESSLFAITGSCLSLGHRKVLLYALGFCIRSLVQEEQRSEPRRTLTQDMLNALAIHGPSTDMGRRRDFLSPGSRHFNRPLRAAVMESTVYALEDFFINVLRWLERLACKVLPLRPLIGNALYGRFPDLSSTDAVTAEVHPTAEMMTPHSFVWHICQRYSLTHRATRKTVSRLIASVLLQESFHRRVFAHTYISFYGEIMQGYVYDDHLHSDSLISMSCQFLTAASLARYLLVECDALARMFKRSVLAIKSSSSLLPSIYESNDSNKTISAQFCNSSLPPPIIQSSSVLNVMKSHKFANSRAWAAMRALLNDKPSCEDMLCLKWSSSPLDSNSNFHPFERLIGSVSHDVGYVLTSLLNIRPIPGWWTEIARQNFMNYFSELLRYFCLVQDMNSLYRATVSHVEIESEWLSTFQILSNIHKCLECTIQVASTDKKLLLQCIEAAKDMYERRVGIIDRCFHVREYTGYANFGEMPKNELSVHCVGATSVVYDYDIMSMRYSPMQPLPRLLAALYGHALEMGISLTRLGLTDQEYVNRLVERPLQNVAFIAQAAANFWVRNGQTVRNIIFNIHRRYRTDLIDRDYQLLQQAAAVLLPDEFLVRLCHKLNLIALMNWDFLGTSVSVRVHFIEAFLRILLYILTHRTIDGVAYYDPDVYNSLPQNPSLFPDAKLGGVDEALEVHYGQLVDDVIHTLCIKSMTHSKLTASLASQMPGCLLRKAPPYPPTSQSVPGSSSVISLQVSPSTSSCKERVERPLVKILGEVAITSRTGNQKLFSIKPEVAAARFNRFYFRYQPSERTAAQENVINILKNWTQKSSDSEGRRFQHLPIPPPLPRPHRRFHASMSGVLQIMRCKTFVRIIRQLLSMALASKQQSKQPWTESLTELTLHLVTIALYEDAVAFKETGQRPFMETVVSVPLKERNDDLKKLAASKFWLQTHPSVRQINTELFVNERDNCILSKLVALHAAERDPEVAKLVKWTVDLWNEVAAKPKTETVPMEADTSATTPVSTDEQKQAKMRRYVNIMGKMAQMQRRFIETHFQDIAGTNEAEQPMDTSELTTQPTSNLLALKNAASGSAQVTFSPLLPNCVESRISQLLNGERSTVTCNMCLEEFPMSEASNFIGNASANRSNVLYITPPHGQVMDFIQGKECSDCTERTLGGIATSAVSGSVGAHEPNLSRLPYLLSGLNQTTPSNPGSATQPSSPGPGHPDVIDPWFPRPLIVSRCPVGEEGTFISCCQHFVHARCKENYMKRRRPNQLNENRFGRRSQAEYSCTLCQFAGNFDYPIVDPFPNSVPVEWFTQCLRNQLDLVSWLKNLQTWFNVSPKISATVNFKIGSFDGNNSTPELLTKLFAMLNDAEKQEESRNIIREIRSVAKEILVLADGGQDSTSSSSEAGEDTSSGKSDRSGGLKIRFRHLLHFPRPDDPHMYRNLWSFVKAIAHLSQPRPIDVNVLSSNPLPGLPLNFPEMENEEFEQNMPAWLEMDDNEDNDEEMDVPNAFFEMLQQQGVQLIAPPALFNVQIQSWLHSRNAAASTRSSSRTKVMNAAILPPCICEAIDEFCTSLKSSYSHFVILSDEPSADSQSSSRLPYRLKASLLCTRGRALQALSAASSTMRTLRHTIAYTILSWERASFQFPRLLLCYLILFTFFAHSRLAPVSRSVFGLTVGNDAENVVDAGALDEDAKMRQWIRHRDDAEWWWYYCYFTTEGVFENSKVNSHCSHAYMKEFPNATENILRIAVTQDALRLWRLLLPDSSSLCEEEPVPGPSSRDPYTAVPTVDAATSTLPSPDSLGIPASLIWDADISYLLVNLLFLRPGLEPVSHRVVCQRDAQRERVKELESKELLSDVTCNDGFPRLPIGDSHDAFTVRICFLALLVQTLLSWKRDTVSDETSGDSKVDAVKEPCAFLWMTDKLLAVRRRLQHLAGLPVCTIEATAENLAHLFSYIHEHCLPFLRIAAYLISLFTSVDVPSELSNPRPEEASCEFSLLLAYLGLPQAPSDLLVLLSDDAAGSSIAPTQPTFSPASPEVSTSSSLWLASLMTSWCLLGRQSVARRLYSKNLLPRYFTLPAASGDEHLSLLPEPYIKLPRLIQLPKDYATLISLVTEIKGVHRGSNIHSDPSLCLVCGAVACFACYSCRRSESIPVVNTNLSGNANTSQSASSRRRETVVFDIQAHIRRFHAGYGLVMLFSGGVLLFSDQARRIAELGSPYTDEFGESDIGLKRGNPLYLDDKLYEEFNRTWLKHETNVNSSTNVHL</sequence>
<feature type="compositionally biased region" description="Low complexity" evidence="3">
    <location>
        <begin position="1646"/>
        <end position="1665"/>
    </location>
</feature>
<comment type="catalytic activity">
    <reaction evidence="2">
        <text>S-ubiquitinyl-[E2 ubiquitin-conjugating enzyme]-L-cysteine + [acceptor protein]-L-lysine = [E2 ubiquitin-conjugating enzyme]-L-cysteine + N(6)-ubiquitinyl-[acceptor protein]-L-lysine.</text>
        <dbReference type="EC" id="2.3.2.27"/>
    </reaction>
</comment>
<evidence type="ECO:0000256" key="1">
    <source>
        <dbReference type="ARBA" id="ARBA00004906"/>
    </source>
</evidence>
<dbReference type="SUPFAM" id="SSF54736">
    <property type="entry name" value="ClpS-like"/>
    <property type="match status" value="1"/>
</dbReference>
<dbReference type="PANTHER" id="PTHR21497">
    <property type="entry name" value="UBIQUITIN LIGASE E3 ALPHA-RELATED"/>
    <property type="match status" value="1"/>
</dbReference>
<dbReference type="EMBL" id="UZAE01012594">
    <property type="protein sequence ID" value="VDO05848.1"/>
    <property type="molecule type" value="Genomic_DNA"/>
</dbReference>
<dbReference type="GO" id="GO:0008270">
    <property type="term" value="F:zinc ion binding"/>
    <property type="evidence" value="ECO:0007669"/>
    <property type="project" value="UniProtKB-UniRule"/>
</dbReference>
<evidence type="ECO:0000259" key="5">
    <source>
        <dbReference type="Pfam" id="PF18995"/>
    </source>
</evidence>
<gene>
    <name evidence="6" type="ORF">HNAJ_LOCUS9385</name>
</gene>
<feature type="region of interest" description="Disordered" evidence="3">
    <location>
        <begin position="1258"/>
        <end position="1277"/>
    </location>
</feature>
<dbReference type="Proteomes" id="UP000278807">
    <property type="component" value="Unassembled WGS sequence"/>
</dbReference>
<dbReference type="InterPro" id="IPR039164">
    <property type="entry name" value="UBR1-like"/>
</dbReference>
<keyword evidence="2" id="KW-0863">Zinc-finger</keyword>
<dbReference type="GO" id="GO:0000151">
    <property type="term" value="C:ubiquitin ligase complex"/>
    <property type="evidence" value="ECO:0007669"/>
    <property type="project" value="TreeGrafter"/>
</dbReference>
<proteinExistence type="inferred from homology"/>
<comment type="similarity">
    <text evidence="2">Belongs to the E3 ubiquitin-protein ligase UBR1-like family.</text>
</comment>
<protein>
    <recommendedName>
        <fullName evidence="2">E3 ubiquitin-protein ligase</fullName>
        <ecNumber evidence="2">2.3.2.27</ecNumber>
    </recommendedName>
</protein>
<comment type="pathway">
    <text evidence="1 2">Protein modification; protein ubiquitination.</text>
</comment>
<feature type="compositionally biased region" description="Polar residues" evidence="3">
    <location>
        <begin position="1452"/>
        <end position="1466"/>
    </location>
</feature>
<evidence type="ECO:0000259" key="4">
    <source>
        <dbReference type="Pfam" id="PF02617"/>
    </source>
</evidence>
<accession>A0A158QIH7</accession>